<evidence type="ECO:0000313" key="1">
    <source>
        <dbReference type="EMBL" id="MPN03966.1"/>
    </source>
</evidence>
<sequence>MRRAPSSLEELQGAEVLQEGFHTVLFERNCVGFLVLRLHDSLPVFRVADSYRSLFRGRQRSPAVFLSIGDGARSTSFPVFQQHLPESLNIRPPGGSIVPEFEESGRDHGEIAAFAGKDPPVSRIGVVGKLQVVFCPGDAHEEEPFFLLFPVRGARKGSHGYQPRVDPDNEDAGEFQPLAGMKGQKPNRIPVSLIPLQGEKLRSVQG</sequence>
<dbReference type="EMBL" id="VSSQ01049890">
    <property type="protein sequence ID" value="MPN03966.1"/>
    <property type="molecule type" value="Genomic_DNA"/>
</dbReference>
<proteinExistence type="predicted"/>
<protein>
    <submittedName>
        <fullName evidence="1">Uncharacterized protein</fullName>
    </submittedName>
</protein>
<reference evidence="1" key="1">
    <citation type="submission" date="2019-08" db="EMBL/GenBank/DDBJ databases">
        <authorList>
            <person name="Kucharzyk K."/>
            <person name="Murdoch R.W."/>
            <person name="Higgins S."/>
            <person name="Loffler F."/>
        </authorList>
    </citation>
    <scope>NUCLEOTIDE SEQUENCE</scope>
</reference>
<accession>A0A645ER92</accession>
<comment type="caution">
    <text evidence="1">The sequence shown here is derived from an EMBL/GenBank/DDBJ whole genome shotgun (WGS) entry which is preliminary data.</text>
</comment>
<dbReference type="AlphaFoldDB" id="A0A645ER92"/>
<name>A0A645ER92_9ZZZZ</name>
<gene>
    <name evidence="1" type="ORF">SDC9_151201</name>
</gene>
<organism evidence="1">
    <name type="scientific">bioreactor metagenome</name>
    <dbReference type="NCBI Taxonomy" id="1076179"/>
    <lineage>
        <taxon>unclassified sequences</taxon>
        <taxon>metagenomes</taxon>
        <taxon>ecological metagenomes</taxon>
    </lineage>
</organism>